<dbReference type="Proteomes" id="UP000234206">
    <property type="component" value="Unassembled WGS sequence"/>
</dbReference>
<organism evidence="2 3">
    <name type="scientific">Kytococcus schroeteri</name>
    <dbReference type="NCBI Taxonomy" id="138300"/>
    <lineage>
        <taxon>Bacteria</taxon>
        <taxon>Bacillati</taxon>
        <taxon>Actinomycetota</taxon>
        <taxon>Actinomycetes</taxon>
        <taxon>Micrococcales</taxon>
        <taxon>Kytococcaceae</taxon>
        <taxon>Kytococcus</taxon>
    </lineage>
</organism>
<dbReference type="EMBL" id="PKIZ01000025">
    <property type="protein sequence ID" value="PKZ40877.1"/>
    <property type="molecule type" value="Genomic_DNA"/>
</dbReference>
<protein>
    <submittedName>
        <fullName evidence="2">Uncharacterized protein</fullName>
    </submittedName>
</protein>
<dbReference type="AlphaFoldDB" id="A0A2I1P8C0"/>
<proteinExistence type="predicted"/>
<sequence length="218" mass="23265">MRTLRIAAAAAALATGLAGTATTAAQADSSWKEADVWHIKNAGPVRSNLLNDKPVCNAWEQYRTHITEVRTSFTPVGAIQTTNLSDKPIPLTQELSATQSFTLKLDGDFSRSFTVGGTGSGDNGSGEIAATWTQAIQPGFSYTMSWTTGQTIGPVDVKPGYAARATYGFNTVSFKGTQQYCKLDGTWSQPTPVSGTAPTAKDVRVEQYADGELPESRY</sequence>
<evidence type="ECO:0000313" key="3">
    <source>
        <dbReference type="Proteomes" id="UP000234206"/>
    </source>
</evidence>
<keyword evidence="1" id="KW-0732">Signal</keyword>
<feature type="signal peptide" evidence="1">
    <location>
        <begin position="1"/>
        <end position="27"/>
    </location>
</feature>
<evidence type="ECO:0000256" key="1">
    <source>
        <dbReference type="SAM" id="SignalP"/>
    </source>
</evidence>
<name>A0A2I1P8C0_9MICO</name>
<feature type="chain" id="PRO_5014168331" evidence="1">
    <location>
        <begin position="28"/>
        <end position="218"/>
    </location>
</feature>
<keyword evidence="3" id="KW-1185">Reference proteome</keyword>
<accession>A0A2I1P8C0</accession>
<dbReference type="OrthoDB" id="5149880at2"/>
<gene>
    <name evidence="2" type="ORF">CYJ76_10675</name>
</gene>
<reference evidence="2 3" key="1">
    <citation type="submission" date="2017-12" db="EMBL/GenBank/DDBJ databases">
        <title>Phylogenetic diversity of female urinary microbiome.</title>
        <authorList>
            <person name="Thomas-White K."/>
            <person name="Wolfe A.J."/>
        </authorList>
    </citation>
    <scope>NUCLEOTIDE SEQUENCE [LARGE SCALE GENOMIC DNA]</scope>
    <source>
        <strain evidence="2 3">UMB1298</strain>
    </source>
</reference>
<evidence type="ECO:0000313" key="2">
    <source>
        <dbReference type="EMBL" id="PKZ40877.1"/>
    </source>
</evidence>
<dbReference type="RefSeq" id="WP_101850066.1">
    <property type="nucleotide sequence ID" value="NZ_PKIZ01000025.1"/>
</dbReference>
<comment type="caution">
    <text evidence="2">The sequence shown here is derived from an EMBL/GenBank/DDBJ whole genome shotgun (WGS) entry which is preliminary data.</text>
</comment>